<dbReference type="AlphaFoldDB" id="A0ABD3PWY6"/>
<accession>A0ABD3PWY6</accession>
<gene>
    <name evidence="2" type="ORF">HJC23_008430</name>
</gene>
<keyword evidence="1" id="KW-1133">Transmembrane helix</keyword>
<name>A0ABD3PWY6_9STRA</name>
<proteinExistence type="predicted"/>
<dbReference type="Proteomes" id="UP001516023">
    <property type="component" value="Unassembled WGS sequence"/>
</dbReference>
<keyword evidence="1" id="KW-0472">Membrane</keyword>
<keyword evidence="1" id="KW-0812">Transmembrane</keyword>
<protein>
    <submittedName>
        <fullName evidence="2">Uncharacterized protein</fullName>
    </submittedName>
</protein>
<feature type="transmembrane region" description="Helical" evidence="1">
    <location>
        <begin position="12"/>
        <end position="40"/>
    </location>
</feature>
<evidence type="ECO:0000313" key="2">
    <source>
        <dbReference type="EMBL" id="KAL3792508.1"/>
    </source>
</evidence>
<reference evidence="2 3" key="1">
    <citation type="journal article" date="2020" name="G3 (Bethesda)">
        <title>Improved Reference Genome for Cyclotella cryptica CCMP332, a Model for Cell Wall Morphogenesis, Salinity Adaptation, and Lipid Production in Diatoms (Bacillariophyta).</title>
        <authorList>
            <person name="Roberts W.R."/>
            <person name="Downey K.M."/>
            <person name="Ruck E.C."/>
            <person name="Traller J.C."/>
            <person name="Alverson A.J."/>
        </authorList>
    </citation>
    <scope>NUCLEOTIDE SEQUENCE [LARGE SCALE GENOMIC DNA]</scope>
    <source>
        <strain evidence="2 3">CCMP332</strain>
    </source>
</reference>
<evidence type="ECO:0000256" key="1">
    <source>
        <dbReference type="SAM" id="Phobius"/>
    </source>
</evidence>
<dbReference type="EMBL" id="JABMIG020000101">
    <property type="protein sequence ID" value="KAL3792508.1"/>
    <property type="molecule type" value="Genomic_DNA"/>
</dbReference>
<keyword evidence="3" id="KW-1185">Reference proteome</keyword>
<feature type="transmembrane region" description="Helical" evidence="1">
    <location>
        <begin position="84"/>
        <end position="103"/>
    </location>
</feature>
<sequence>MSLFLIPRVLKFAYYVCITSAFCSNILVVAQTTILSVLGASLALRGPDGSMMTTHNGISKFWLWFSLTVGSVVLCVWLHLHWEVILVCCIMAVLTLIQMKSTYYRIVKKFYFDESLTVDFSDIFDGPAAIQAVPVRRLLADGVRGLGIHVGGKSSFDVEDGLREEGNAFVRGNRIPNGSINGIQRFQTV</sequence>
<comment type="caution">
    <text evidence="2">The sequence shown here is derived from an EMBL/GenBank/DDBJ whole genome shotgun (WGS) entry which is preliminary data.</text>
</comment>
<organism evidence="2 3">
    <name type="scientific">Cyclotella cryptica</name>
    <dbReference type="NCBI Taxonomy" id="29204"/>
    <lineage>
        <taxon>Eukaryota</taxon>
        <taxon>Sar</taxon>
        <taxon>Stramenopiles</taxon>
        <taxon>Ochrophyta</taxon>
        <taxon>Bacillariophyta</taxon>
        <taxon>Coscinodiscophyceae</taxon>
        <taxon>Thalassiosirophycidae</taxon>
        <taxon>Stephanodiscales</taxon>
        <taxon>Stephanodiscaceae</taxon>
        <taxon>Cyclotella</taxon>
    </lineage>
</organism>
<evidence type="ECO:0000313" key="3">
    <source>
        <dbReference type="Proteomes" id="UP001516023"/>
    </source>
</evidence>
<feature type="transmembrane region" description="Helical" evidence="1">
    <location>
        <begin position="61"/>
        <end position="78"/>
    </location>
</feature>